<feature type="region of interest" description="Disordered" evidence="1">
    <location>
        <begin position="20"/>
        <end position="103"/>
    </location>
</feature>
<dbReference type="Proteomes" id="UP000657918">
    <property type="component" value="Chromosome 16"/>
</dbReference>
<feature type="compositionally biased region" description="Basic and acidic residues" evidence="1">
    <location>
        <begin position="64"/>
        <end position="103"/>
    </location>
</feature>
<proteinExistence type="predicted"/>
<dbReference type="SUPFAM" id="SSF53474">
    <property type="entry name" value="alpha/beta-Hydrolases"/>
    <property type="match status" value="1"/>
</dbReference>
<evidence type="ECO:0000313" key="3">
    <source>
        <dbReference type="EMBL" id="KAF9666174.1"/>
    </source>
</evidence>
<dbReference type="OrthoDB" id="44277at2759"/>
<accession>A0A835JCQ4</accession>
<dbReference type="CDD" id="cd07987">
    <property type="entry name" value="LPLAT_MGAT-like"/>
    <property type="match status" value="1"/>
</dbReference>
<name>A0A835JCQ4_9ROSI</name>
<feature type="domain" description="Serine aminopeptidase S33" evidence="2">
    <location>
        <begin position="181"/>
        <end position="385"/>
    </location>
</feature>
<gene>
    <name evidence="3" type="ORF">SADUNF_Sadunf16G0202100</name>
</gene>
<dbReference type="EMBL" id="JADGMS010000016">
    <property type="protein sequence ID" value="KAF9666174.1"/>
    <property type="molecule type" value="Genomic_DNA"/>
</dbReference>
<dbReference type="InterPro" id="IPR022742">
    <property type="entry name" value="Hydrolase_4"/>
</dbReference>
<dbReference type="PANTHER" id="PTHR22753">
    <property type="entry name" value="TRANSMEMBRANE PROTEIN 68"/>
    <property type="match status" value="1"/>
</dbReference>
<sequence length="716" mass="80323">MAATGGCVAFPTALLSCRLTPSPPSGNLRPNPSQRRFAVSSESQFTTTVRNETKRTTSFGENGIFKEKIKEEAREGVSGEKPKNPYDLERERNGSEEDTSRKSLKDYFEESKDLIGSEGGGSGPPRWLSPLDCGSRLDNSPLLLYLPGIDGVGLGLIMHHQSLGKIFDIWCLHIPVKDRTSFTDLVKLVEQTVRSENFHSPNRPIYLVGESLGACLALAVAARNPDINLSLILANPGTSFEKSQLQPLIPLLEIIPVQYQLSLSYTLSSMTGDPLRMAMDKVMKGPPLQQVAEGLSKDVVAMSSYVSVLANILPKETLLWKLKMLKSASAFANSRLHAVKAQTLLLTSGRDQLLPSEDEGKRLRHVLPKCEIRRFNNNGHYIFLEDGVDLVTVIKGASFYRRGKFHDYVFDYIPPTPSEFRNICESNRLLMRATSPVMLSTLKDGMIVKGLAGIPSEGPVLFIGYHMLLGFELVPMVSTLLMERNILMRGIAHPMMFMRKKEGNLPELSSFDTYRIMGAAPVSGTNLYKLLSSKAHVLLYPGGLREACHRKGEQYKLIWPEQSEFVRMAARFGTKIVPFGVVGEDDFGEVVFDYDDQTKIPFLKDFIKELSEEADTVRTGLNNEVNQDIHSPVILPKFPGRFYYYFGKPIETEGRMRELRDKDNAQKLYIQVKSEVEKCLAFLQEKRENDPFRNLLARLAYQSMHGFDSEVPTFEL</sequence>
<comment type="caution">
    <text evidence="3">The sequence shown here is derived from an EMBL/GenBank/DDBJ whole genome shotgun (WGS) entry which is preliminary data.</text>
</comment>
<dbReference type="AlphaFoldDB" id="A0A835JCQ4"/>
<dbReference type="PANTHER" id="PTHR22753:SF24">
    <property type="entry name" value="ESTERASE_LIPASE_THIOESTERASE FAMILY PROTEIN"/>
    <property type="match status" value="1"/>
</dbReference>
<dbReference type="InterPro" id="IPR029058">
    <property type="entry name" value="AB_hydrolase_fold"/>
</dbReference>
<evidence type="ECO:0000256" key="1">
    <source>
        <dbReference type="SAM" id="MobiDB-lite"/>
    </source>
</evidence>
<evidence type="ECO:0000259" key="2">
    <source>
        <dbReference type="Pfam" id="PF12146"/>
    </source>
</evidence>
<dbReference type="Pfam" id="PF12146">
    <property type="entry name" value="Hydrolase_4"/>
    <property type="match status" value="1"/>
</dbReference>
<organism evidence="3 4">
    <name type="scientific">Salix dunnii</name>
    <dbReference type="NCBI Taxonomy" id="1413687"/>
    <lineage>
        <taxon>Eukaryota</taxon>
        <taxon>Viridiplantae</taxon>
        <taxon>Streptophyta</taxon>
        <taxon>Embryophyta</taxon>
        <taxon>Tracheophyta</taxon>
        <taxon>Spermatophyta</taxon>
        <taxon>Magnoliopsida</taxon>
        <taxon>eudicotyledons</taxon>
        <taxon>Gunneridae</taxon>
        <taxon>Pentapetalae</taxon>
        <taxon>rosids</taxon>
        <taxon>fabids</taxon>
        <taxon>Malpighiales</taxon>
        <taxon>Salicaceae</taxon>
        <taxon>Saliceae</taxon>
        <taxon>Salix</taxon>
    </lineage>
</organism>
<protein>
    <recommendedName>
        <fullName evidence="2">Serine aminopeptidase S33 domain-containing protein</fullName>
    </recommendedName>
</protein>
<evidence type="ECO:0000313" key="4">
    <source>
        <dbReference type="Proteomes" id="UP000657918"/>
    </source>
</evidence>
<keyword evidence="4" id="KW-1185">Reference proteome</keyword>
<feature type="compositionally biased region" description="Polar residues" evidence="1">
    <location>
        <begin position="28"/>
        <end position="45"/>
    </location>
</feature>
<dbReference type="GO" id="GO:0016020">
    <property type="term" value="C:membrane"/>
    <property type="evidence" value="ECO:0007669"/>
    <property type="project" value="TreeGrafter"/>
</dbReference>
<reference evidence="3 4" key="1">
    <citation type="submission" date="2020-10" db="EMBL/GenBank/DDBJ databases">
        <title>Plant Genome Project.</title>
        <authorList>
            <person name="Zhang R.-G."/>
        </authorList>
    </citation>
    <scope>NUCLEOTIDE SEQUENCE [LARGE SCALE GENOMIC DNA]</scope>
    <source>
        <strain evidence="3">FAFU-HL-1</strain>
        <tissue evidence="3">Leaf</tissue>
    </source>
</reference>
<dbReference type="Gene3D" id="3.40.50.1820">
    <property type="entry name" value="alpha/beta hydrolase"/>
    <property type="match status" value="1"/>
</dbReference>